<dbReference type="AlphaFoldDB" id="A0A1I7Z7T1"/>
<dbReference type="Proteomes" id="UP000095287">
    <property type="component" value="Unplaced"/>
</dbReference>
<name>A0A1I7Z7T1_9BILA</name>
<evidence type="ECO:0000313" key="2">
    <source>
        <dbReference type="WBParaSite" id="L893_g23689.t1"/>
    </source>
</evidence>
<organism evidence="1 2">
    <name type="scientific">Steinernema glaseri</name>
    <dbReference type="NCBI Taxonomy" id="37863"/>
    <lineage>
        <taxon>Eukaryota</taxon>
        <taxon>Metazoa</taxon>
        <taxon>Ecdysozoa</taxon>
        <taxon>Nematoda</taxon>
        <taxon>Chromadorea</taxon>
        <taxon>Rhabditida</taxon>
        <taxon>Tylenchina</taxon>
        <taxon>Panagrolaimomorpha</taxon>
        <taxon>Strongyloidoidea</taxon>
        <taxon>Steinernematidae</taxon>
        <taxon>Steinernema</taxon>
    </lineage>
</organism>
<evidence type="ECO:0000313" key="1">
    <source>
        <dbReference type="Proteomes" id="UP000095287"/>
    </source>
</evidence>
<accession>A0A1I7Z7T1</accession>
<proteinExistence type="predicted"/>
<keyword evidence="1" id="KW-1185">Reference proteome</keyword>
<reference evidence="2" key="1">
    <citation type="submission" date="2016-11" db="UniProtKB">
        <authorList>
            <consortium name="WormBaseParasite"/>
        </authorList>
    </citation>
    <scope>IDENTIFICATION</scope>
</reference>
<sequence length="119" mass="13600">MAATSPRSTDVLDIIVSRVHILINMQRDGWPTMSSRTQSTDRRVHINPRDFRPSFIIDEFETRAFRTRDSFTRSCIIYSAACLVRSIIRYAEGWGIITVSGCATLRDEAESVMELVIMI</sequence>
<dbReference type="WBParaSite" id="L893_g23689.t1">
    <property type="protein sequence ID" value="L893_g23689.t1"/>
    <property type="gene ID" value="L893_g23689"/>
</dbReference>
<protein>
    <submittedName>
        <fullName evidence="2">Uncharacterized protein</fullName>
    </submittedName>
</protein>